<dbReference type="InterPro" id="IPR003599">
    <property type="entry name" value="Ig_sub"/>
</dbReference>
<dbReference type="SUPFAM" id="SSF48726">
    <property type="entry name" value="Immunoglobulin"/>
    <property type="match status" value="2"/>
</dbReference>
<dbReference type="InterPro" id="IPR013151">
    <property type="entry name" value="Immunoglobulin_dom"/>
</dbReference>
<dbReference type="SMART" id="SM00409">
    <property type="entry name" value="IG"/>
    <property type="match status" value="1"/>
</dbReference>
<dbReference type="PROSITE" id="PS50835">
    <property type="entry name" value="IG_LIKE"/>
    <property type="match status" value="2"/>
</dbReference>
<dbReference type="Proteomes" id="UP000283509">
    <property type="component" value="Unassembled WGS sequence"/>
</dbReference>
<evidence type="ECO:0000256" key="2">
    <source>
        <dbReference type="ARBA" id="ARBA00023157"/>
    </source>
</evidence>
<reference evidence="5 6" key="2">
    <citation type="submission" date="2019-01" db="EMBL/GenBank/DDBJ databases">
        <title>The decoding of complex shrimp genome reveals the adaptation for benthos swimmer, frequently molting mechanism and breeding impact on genome.</title>
        <authorList>
            <person name="Sun Y."/>
            <person name="Gao Y."/>
            <person name="Yu Y."/>
        </authorList>
    </citation>
    <scope>NUCLEOTIDE SEQUENCE [LARGE SCALE GENOMIC DNA]</scope>
    <source>
        <tissue evidence="5">Muscle</tissue>
    </source>
</reference>
<gene>
    <name evidence="5" type="ORF">C7M84_012562</name>
</gene>
<evidence type="ECO:0000313" key="5">
    <source>
        <dbReference type="EMBL" id="ROT69264.1"/>
    </source>
</evidence>
<dbReference type="Pfam" id="PF00047">
    <property type="entry name" value="ig"/>
    <property type="match status" value="1"/>
</dbReference>
<evidence type="ECO:0000313" key="6">
    <source>
        <dbReference type="Proteomes" id="UP000283509"/>
    </source>
</evidence>
<keyword evidence="3" id="KW-0393">Immunoglobulin domain</keyword>
<dbReference type="InterPro" id="IPR051170">
    <property type="entry name" value="Neural/epithelial_adhesion"/>
</dbReference>
<dbReference type="PANTHER" id="PTHR12231">
    <property type="entry name" value="CTX-RELATED TYPE I TRANSMEMBRANE PROTEIN"/>
    <property type="match status" value="1"/>
</dbReference>
<dbReference type="AlphaFoldDB" id="A0A3R7M1J4"/>
<feature type="domain" description="Ig-like" evidence="4">
    <location>
        <begin position="74"/>
        <end position="159"/>
    </location>
</feature>
<reference evidence="5 6" key="1">
    <citation type="submission" date="2018-04" db="EMBL/GenBank/DDBJ databases">
        <authorList>
            <person name="Zhang X."/>
            <person name="Yuan J."/>
            <person name="Li F."/>
            <person name="Xiang J."/>
        </authorList>
    </citation>
    <scope>NUCLEOTIDE SEQUENCE [LARGE SCALE GENOMIC DNA]</scope>
    <source>
        <tissue evidence="5">Muscle</tissue>
    </source>
</reference>
<evidence type="ECO:0000259" key="4">
    <source>
        <dbReference type="PROSITE" id="PS50835"/>
    </source>
</evidence>
<protein>
    <recommendedName>
        <fullName evidence="4">Ig-like domain-containing protein</fullName>
    </recommendedName>
</protein>
<comment type="caution">
    <text evidence="5">The sequence shown here is derived from an EMBL/GenBank/DDBJ whole genome shotgun (WGS) entry which is preliminary data.</text>
</comment>
<evidence type="ECO:0000256" key="3">
    <source>
        <dbReference type="ARBA" id="ARBA00023319"/>
    </source>
</evidence>
<proteinExistence type="predicted"/>
<keyword evidence="6" id="KW-1185">Reference proteome</keyword>
<dbReference type="InterPro" id="IPR036179">
    <property type="entry name" value="Ig-like_dom_sf"/>
</dbReference>
<organism evidence="5 6">
    <name type="scientific">Penaeus vannamei</name>
    <name type="common">Whiteleg shrimp</name>
    <name type="synonym">Litopenaeus vannamei</name>
    <dbReference type="NCBI Taxonomy" id="6689"/>
    <lineage>
        <taxon>Eukaryota</taxon>
        <taxon>Metazoa</taxon>
        <taxon>Ecdysozoa</taxon>
        <taxon>Arthropoda</taxon>
        <taxon>Crustacea</taxon>
        <taxon>Multicrustacea</taxon>
        <taxon>Malacostraca</taxon>
        <taxon>Eumalacostraca</taxon>
        <taxon>Eucarida</taxon>
        <taxon>Decapoda</taxon>
        <taxon>Dendrobranchiata</taxon>
        <taxon>Penaeoidea</taxon>
        <taxon>Penaeidae</taxon>
        <taxon>Penaeus</taxon>
    </lineage>
</organism>
<dbReference type="OrthoDB" id="10012075at2759"/>
<dbReference type="GO" id="GO:0043005">
    <property type="term" value="C:neuron projection"/>
    <property type="evidence" value="ECO:0007669"/>
    <property type="project" value="TreeGrafter"/>
</dbReference>
<evidence type="ECO:0000256" key="1">
    <source>
        <dbReference type="ARBA" id="ARBA00022737"/>
    </source>
</evidence>
<dbReference type="InterPro" id="IPR013783">
    <property type="entry name" value="Ig-like_fold"/>
</dbReference>
<feature type="non-terminal residue" evidence="5">
    <location>
        <position position="230"/>
    </location>
</feature>
<name>A0A3R7M1J4_PENVA</name>
<dbReference type="EMBL" id="QCYY01002592">
    <property type="protein sequence ID" value="ROT69264.1"/>
    <property type="molecule type" value="Genomic_DNA"/>
</dbReference>
<accession>A0A3R7M1J4</accession>
<feature type="domain" description="Ig-like" evidence="4">
    <location>
        <begin position="176"/>
        <end position="230"/>
    </location>
</feature>
<sequence>MASYAQDRWRCEDTVRANVLSYGADAVHVSARPLVWGIRVVLGGVGAVLATPQVAAWSGNPNEIQSSLGLKNEPVFGEAIKNVTVAAGREATLSCIVDSLGDFKVGWLKVDSQTILSLQKRVVTHNTRISVTHDEHRTWNLHIKQVKESDRGCYMCQINTPVMKNGVGCIEVHVPPDIMNDAHPRTRRTRREKRVQLRCEARGYPPPEILWKREDGKNIILKSSGRDGTR</sequence>
<dbReference type="PANTHER" id="PTHR12231:SF105">
    <property type="entry name" value="LACHESIN-LIKE PROTEIN"/>
    <property type="match status" value="1"/>
</dbReference>
<dbReference type="InterPro" id="IPR007110">
    <property type="entry name" value="Ig-like_dom"/>
</dbReference>
<keyword evidence="1" id="KW-0677">Repeat</keyword>
<keyword evidence="2" id="KW-1015">Disulfide bond</keyword>
<dbReference type="Gene3D" id="2.60.40.10">
    <property type="entry name" value="Immunoglobulins"/>
    <property type="match status" value="2"/>
</dbReference>
<dbReference type="STRING" id="6689.A0A3R7M1J4"/>